<accession>A0A258FFG5</accession>
<feature type="region of interest" description="Disordered" evidence="1">
    <location>
        <begin position="1"/>
        <end position="79"/>
    </location>
</feature>
<feature type="compositionally biased region" description="Acidic residues" evidence="1">
    <location>
        <begin position="1"/>
        <end position="23"/>
    </location>
</feature>
<feature type="compositionally biased region" description="Acidic residues" evidence="1">
    <location>
        <begin position="51"/>
        <end position="78"/>
    </location>
</feature>
<feature type="region of interest" description="Disordered" evidence="1">
    <location>
        <begin position="125"/>
        <end position="147"/>
    </location>
</feature>
<evidence type="ECO:0000313" key="3">
    <source>
        <dbReference type="Proteomes" id="UP000215595"/>
    </source>
</evidence>
<evidence type="ECO:0000256" key="1">
    <source>
        <dbReference type="SAM" id="MobiDB-lite"/>
    </source>
</evidence>
<comment type="caution">
    <text evidence="2">The sequence shown here is derived from an EMBL/GenBank/DDBJ whole genome shotgun (WGS) entry which is preliminary data.</text>
</comment>
<dbReference type="AlphaFoldDB" id="A0A258FFG5"/>
<dbReference type="Proteomes" id="UP000215595">
    <property type="component" value="Unassembled WGS sequence"/>
</dbReference>
<reference evidence="2 3" key="1">
    <citation type="submission" date="2017-03" db="EMBL/GenBank/DDBJ databases">
        <title>Lifting the veil on microbial sulfur biogeochemistry in mining wastewaters.</title>
        <authorList>
            <person name="Kantor R.S."/>
            <person name="Colenbrander Nelson T."/>
            <person name="Marshall S."/>
            <person name="Bennett D."/>
            <person name="Apte S."/>
            <person name="Camacho D."/>
            <person name="Thomas B.C."/>
            <person name="Warren L.A."/>
            <person name="Banfield J.F."/>
        </authorList>
    </citation>
    <scope>NUCLEOTIDE SEQUENCE [LARGE SCALE GENOMIC DNA]</scope>
    <source>
        <strain evidence="2">32-69-9</strain>
    </source>
</reference>
<name>A0A258FFG5_9CAUL</name>
<proteinExistence type="predicted"/>
<sequence length="147" mass="15827">MPDIESSADEQDQSELFDEDNADASESGGVTNEYKTFEDMPDVLDVTSAEGDADEEAFDEDEQDLDNDLSLDGVEPEADPLFGADAARVSDQDLGVDEPGQGEIELVYSGLMEDVKGAQASAAHWEAKRLSDDDIEDLGYAPDGDDK</sequence>
<dbReference type="EMBL" id="NCEB01000039">
    <property type="protein sequence ID" value="OYX30788.1"/>
    <property type="molecule type" value="Genomic_DNA"/>
</dbReference>
<evidence type="ECO:0000313" key="2">
    <source>
        <dbReference type="EMBL" id="OYX30788.1"/>
    </source>
</evidence>
<protein>
    <submittedName>
        <fullName evidence="2">Uncharacterized protein</fullName>
    </submittedName>
</protein>
<organism evidence="2 3">
    <name type="scientific">Brevundimonas subvibrioides</name>
    <dbReference type="NCBI Taxonomy" id="74313"/>
    <lineage>
        <taxon>Bacteria</taxon>
        <taxon>Pseudomonadati</taxon>
        <taxon>Pseudomonadota</taxon>
        <taxon>Alphaproteobacteria</taxon>
        <taxon>Caulobacterales</taxon>
        <taxon>Caulobacteraceae</taxon>
        <taxon>Brevundimonas</taxon>
    </lineage>
</organism>
<gene>
    <name evidence="2" type="ORF">B7Z01_13845</name>
</gene>
<feature type="compositionally biased region" description="Acidic residues" evidence="1">
    <location>
        <begin position="133"/>
        <end position="147"/>
    </location>
</feature>